<proteinExistence type="predicted"/>
<name>A0A7H1MYX9_9PROT</name>
<sequence>MAKKFRKGKFPEPVNRGAVAAEWRSCGYSCDLFVDPPGRAWLDFVHHSNELVAVAEGRLEVAVDGELFVAEPGDEVFIPRGTRHSVRNVSSMTTRWLYGYDNPHA</sequence>
<keyword evidence="3" id="KW-1185">Reference proteome</keyword>
<feature type="domain" description="Cupin type-2" evidence="1">
    <location>
        <begin position="35"/>
        <end position="97"/>
    </location>
</feature>
<dbReference type="EMBL" id="CP053923">
    <property type="protein sequence ID" value="QNT68665.1"/>
    <property type="molecule type" value="Genomic_DNA"/>
</dbReference>
<dbReference type="Pfam" id="PF07883">
    <property type="entry name" value="Cupin_2"/>
    <property type="match status" value="1"/>
</dbReference>
<dbReference type="Gene3D" id="2.60.120.10">
    <property type="entry name" value="Jelly Rolls"/>
    <property type="match status" value="1"/>
</dbReference>
<dbReference type="KEGG" id="dvn:HQ394_03890"/>
<reference evidence="2 3" key="1">
    <citation type="submission" date="2020-05" db="EMBL/GenBank/DDBJ databases">
        <title>Complete closed genome sequence of Defluviicoccus vanus.</title>
        <authorList>
            <person name="Bessarab I."/>
            <person name="Arumugam K."/>
            <person name="Maszenan A.M."/>
            <person name="Seviour R.J."/>
            <person name="Williams R.B."/>
        </authorList>
    </citation>
    <scope>NUCLEOTIDE SEQUENCE [LARGE SCALE GENOMIC DNA]</scope>
    <source>
        <strain evidence="2 3">Ben 114</strain>
    </source>
</reference>
<dbReference type="InterPro" id="IPR013096">
    <property type="entry name" value="Cupin_2"/>
</dbReference>
<gene>
    <name evidence="2" type="ORF">HQ394_03890</name>
</gene>
<evidence type="ECO:0000313" key="3">
    <source>
        <dbReference type="Proteomes" id="UP000516369"/>
    </source>
</evidence>
<organism evidence="2 3">
    <name type="scientific">Defluviicoccus vanus</name>
    <dbReference type="NCBI Taxonomy" id="111831"/>
    <lineage>
        <taxon>Bacteria</taxon>
        <taxon>Pseudomonadati</taxon>
        <taxon>Pseudomonadota</taxon>
        <taxon>Alphaproteobacteria</taxon>
        <taxon>Rhodospirillales</taxon>
        <taxon>Rhodospirillaceae</taxon>
        <taxon>Defluviicoccus</taxon>
    </lineage>
</organism>
<dbReference type="Proteomes" id="UP000516369">
    <property type="component" value="Chromosome"/>
</dbReference>
<dbReference type="InterPro" id="IPR014710">
    <property type="entry name" value="RmlC-like_jellyroll"/>
</dbReference>
<protein>
    <submittedName>
        <fullName evidence="2">Cupin domain-containing protein</fullName>
    </submittedName>
</protein>
<evidence type="ECO:0000313" key="2">
    <source>
        <dbReference type="EMBL" id="QNT68665.1"/>
    </source>
</evidence>
<evidence type="ECO:0000259" key="1">
    <source>
        <dbReference type="Pfam" id="PF07883"/>
    </source>
</evidence>
<dbReference type="AlphaFoldDB" id="A0A7H1MYX9"/>
<dbReference type="RefSeq" id="WP_190262101.1">
    <property type="nucleotide sequence ID" value="NZ_CP053923.1"/>
</dbReference>
<accession>A0A7H1MYX9</accession>
<dbReference type="InterPro" id="IPR011051">
    <property type="entry name" value="RmlC_Cupin_sf"/>
</dbReference>
<dbReference type="SUPFAM" id="SSF51182">
    <property type="entry name" value="RmlC-like cupins"/>
    <property type="match status" value="1"/>
</dbReference>